<evidence type="ECO:0000313" key="1">
    <source>
        <dbReference type="EMBL" id="GBL75241.1"/>
    </source>
</evidence>
<accession>A0A4Y2A5V0</accession>
<gene>
    <name evidence="1" type="ORF">AVEN_194473_1</name>
</gene>
<proteinExistence type="predicted"/>
<keyword evidence="2" id="KW-1185">Reference proteome</keyword>
<organism evidence="1 2">
    <name type="scientific">Araneus ventricosus</name>
    <name type="common">Orbweaver spider</name>
    <name type="synonym">Epeira ventricosa</name>
    <dbReference type="NCBI Taxonomy" id="182803"/>
    <lineage>
        <taxon>Eukaryota</taxon>
        <taxon>Metazoa</taxon>
        <taxon>Ecdysozoa</taxon>
        <taxon>Arthropoda</taxon>
        <taxon>Chelicerata</taxon>
        <taxon>Arachnida</taxon>
        <taxon>Araneae</taxon>
        <taxon>Araneomorphae</taxon>
        <taxon>Entelegynae</taxon>
        <taxon>Araneoidea</taxon>
        <taxon>Araneidae</taxon>
        <taxon>Araneus</taxon>
    </lineage>
</organism>
<sequence>MNDQFKQSELQSQCTTVSMIAYDHWQSPVFRVAQASKNTLRLDLNALTGDLLSRVWQELDYRVDTCRVTGGSRISRNLDNCSFKVMGDGTEAAVNLDFTQWLQSPPTKKLIAHQLI</sequence>
<dbReference type="AlphaFoldDB" id="A0A4Y2A5V0"/>
<dbReference type="Proteomes" id="UP000499080">
    <property type="component" value="Unassembled WGS sequence"/>
</dbReference>
<reference evidence="1 2" key="1">
    <citation type="journal article" date="2019" name="Sci. Rep.">
        <title>Orb-weaving spider Araneus ventricosus genome elucidates the spidroin gene catalogue.</title>
        <authorList>
            <person name="Kono N."/>
            <person name="Nakamura H."/>
            <person name="Ohtoshi R."/>
            <person name="Moran D.A.P."/>
            <person name="Shinohara A."/>
            <person name="Yoshida Y."/>
            <person name="Fujiwara M."/>
            <person name="Mori M."/>
            <person name="Tomita M."/>
            <person name="Arakawa K."/>
        </authorList>
    </citation>
    <scope>NUCLEOTIDE SEQUENCE [LARGE SCALE GENOMIC DNA]</scope>
</reference>
<comment type="caution">
    <text evidence="1">The sequence shown here is derived from an EMBL/GenBank/DDBJ whole genome shotgun (WGS) entry which is preliminary data.</text>
</comment>
<dbReference type="EMBL" id="BGPR01000007">
    <property type="protein sequence ID" value="GBL75241.1"/>
    <property type="molecule type" value="Genomic_DNA"/>
</dbReference>
<protein>
    <submittedName>
        <fullName evidence="1">Uncharacterized protein</fullName>
    </submittedName>
</protein>
<name>A0A4Y2A5V0_ARAVE</name>
<evidence type="ECO:0000313" key="2">
    <source>
        <dbReference type="Proteomes" id="UP000499080"/>
    </source>
</evidence>